<evidence type="ECO:0000313" key="8">
    <source>
        <dbReference type="Proteomes" id="UP001206067"/>
    </source>
</evidence>
<dbReference type="PANTHER" id="PTHR21716:SF62">
    <property type="entry name" value="TRANSPORT PROTEIN YDBI-RELATED"/>
    <property type="match status" value="1"/>
</dbReference>
<evidence type="ECO:0000256" key="5">
    <source>
        <dbReference type="ARBA" id="ARBA00023136"/>
    </source>
</evidence>
<comment type="caution">
    <text evidence="7">The sequence shown here is derived from an EMBL/GenBank/DDBJ whole genome shotgun (WGS) entry which is preliminary data.</text>
</comment>
<evidence type="ECO:0000313" key="7">
    <source>
        <dbReference type="EMBL" id="MCR2834659.1"/>
    </source>
</evidence>
<organism evidence="7 8">
    <name type="scientific">Parerythrobacter lacustris</name>
    <dbReference type="NCBI Taxonomy" id="2969984"/>
    <lineage>
        <taxon>Bacteria</taxon>
        <taxon>Pseudomonadati</taxon>
        <taxon>Pseudomonadota</taxon>
        <taxon>Alphaproteobacteria</taxon>
        <taxon>Sphingomonadales</taxon>
        <taxon>Erythrobacteraceae</taxon>
        <taxon>Parerythrobacter</taxon>
    </lineage>
</organism>
<feature type="transmembrane region" description="Helical" evidence="6">
    <location>
        <begin position="263"/>
        <end position="291"/>
    </location>
</feature>
<sequence length="364" mass="38029">MNNLPHEPSAAAQLTSQAENMQTSDPAPVARSTLIVLAIVGCAWLLVELHRFFLLVFAAIVLGAVFDAISGRICRWTGIARPYGLSLAIIAFLAVFAGAFTLFGAQLAGEFDTIRQTVPAAVEGIQAFLDRYGLGAAISDLAKMGSDDLSRLFTQAGGIAIAAGNGIADFVLVLVGAIFMAANPGVYRRGFLLLVPEKAQATAAQALDDSGKGLRGWMMGQAISSLLVAALTWIGLWLLGVPAAGGLGVIAGLLDIIPMVGPIIAGVPAVLLAFTVSPLTALWTLLLFLAIQQLQGNFLQPMIQKQAVDIPPALLLFAVLAFGLLFGFLGVLLAAPLTIVSYILVRRVYVEAILGKPISVADAD</sequence>
<feature type="transmembrane region" description="Helical" evidence="6">
    <location>
        <begin position="83"/>
        <end position="103"/>
    </location>
</feature>
<evidence type="ECO:0000256" key="4">
    <source>
        <dbReference type="ARBA" id="ARBA00022989"/>
    </source>
</evidence>
<proteinExistence type="inferred from homology"/>
<keyword evidence="5 6" id="KW-0472">Membrane</keyword>
<dbReference type="PANTHER" id="PTHR21716">
    <property type="entry name" value="TRANSMEMBRANE PROTEIN"/>
    <property type="match status" value="1"/>
</dbReference>
<name>A0ABT1XTT0_9SPHN</name>
<dbReference type="RefSeq" id="WP_257596500.1">
    <property type="nucleotide sequence ID" value="NZ_JANKHH010000007.1"/>
</dbReference>
<feature type="transmembrane region" description="Helical" evidence="6">
    <location>
        <begin position="222"/>
        <end position="251"/>
    </location>
</feature>
<keyword evidence="3 6" id="KW-0812">Transmembrane</keyword>
<gene>
    <name evidence="7" type="ORF">NSO95_11935</name>
</gene>
<feature type="transmembrane region" description="Helical" evidence="6">
    <location>
        <begin position="52"/>
        <end position="71"/>
    </location>
</feature>
<dbReference type="InterPro" id="IPR002549">
    <property type="entry name" value="AI-2E-like"/>
</dbReference>
<evidence type="ECO:0000256" key="1">
    <source>
        <dbReference type="ARBA" id="ARBA00004141"/>
    </source>
</evidence>
<dbReference type="Proteomes" id="UP001206067">
    <property type="component" value="Unassembled WGS sequence"/>
</dbReference>
<dbReference type="EMBL" id="JANKHH010000007">
    <property type="protein sequence ID" value="MCR2834659.1"/>
    <property type="molecule type" value="Genomic_DNA"/>
</dbReference>
<evidence type="ECO:0000256" key="6">
    <source>
        <dbReference type="SAM" id="Phobius"/>
    </source>
</evidence>
<feature type="transmembrane region" description="Helical" evidence="6">
    <location>
        <begin position="312"/>
        <end position="345"/>
    </location>
</feature>
<feature type="transmembrane region" description="Helical" evidence="6">
    <location>
        <begin position="29"/>
        <end position="46"/>
    </location>
</feature>
<comment type="subcellular location">
    <subcellularLocation>
        <location evidence="1">Membrane</location>
        <topology evidence="1">Multi-pass membrane protein</topology>
    </subcellularLocation>
</comment>
<keyword evidence="4 6" id="KW-1133">Transmembrane helix</keyword>
<accession>A0ABT1XTT0</accession>
<evidence type="ECO:0000256" key="3">
    <source>
        <dbReference type="ARBA" id="ARBA00022692"/>
    </source>
</evidence>
<protein>
    <submittedName>
        <fullName evidence="7">AI-2E family transporter</fullName>
    </submittedName>
</protein>
<evidence type="ECO:0000256" key="2">
    <source>
        <dbReference type="ARBA" id="ARBA00009773"/>
    </source>
</evidence>
<dbReference type="Pfam" id="PF01594">
    <property type="entry name" value="AI-2E_transport"/>
    <property type="match status" value="1"/>
</dbReference>
<reference evidence="7 8" key="1">
    <citation type="submission" date="2022-08" db="EMBL/GenBank/DDBJ databases">
        <title>Polyphasic taxonomy analysis of Qipengyuania sp.RS5-5.</title>
        <authorList>
            <person name="Xamxidin M."/>
            <person name="Wu M."/>
        </authorList>
    </citation>
    <scope>NUCLEOTIDE SEQUENCE [LARGE SCALE GENOMIC DNA]</scope>
    <source>
        <strain evidence="7 8">RS5-5</strain>
    </source>
</reference>
<feature type="transmembrane region" description="Helical" evidence="6">
    <location>
        <begin position="159"/>
        <end position="182"/>
    </location>
</feature>
<comment type="similarity">
    <text evidence="2">Belongs to the autoinducer-2 exporter (AI-2E) (TC 2.A.86) family.</text>
</comment>
<keyword evidence="8" id="KW-1185">Reference proteome</keyword>